<dbReference type="PANTHER" id="PTHR30041">
    <property type="entry name" value="ARSENATE REDUCTASE"/>
    <property type="match status" value="1"/>
</dbReference>
<dbReference type="InterPro" id="IPR006504">
    <property type="entry name" value="Tscrpt_reg_Spx/MgsR"/>
</dbReference>
<dbReference type="PANTHER" id="PTHR30041:SF8">
    <property type="entry name" value="PROTEIN YFFB"/>
    <property type="match status" value="1"/>
</dbReference>
<evidence type="ECO:0000256" key="1">
    <source>
        <dbReference type="ARBA" id="ARBA00007198"/>
    </source>
</evidence>
<evidence type="ECO:0000313" key="3">
    <source>
        <dbReference type="EMBL" id="MFN0255606.1"/>
    </source>
</evidence>
<comment type="similarity">
    <text evidence="1 2">Belongs to the ArsC family.</text>
</comment>
<organism evidence="3 4">
    <name type="scientific">Pedobacter ureilyticus</name>
    <dbReference type="NCBI Taxonomy" id="1393051"/>
    <lineage>
        <taxon>Bacteria</taxon>
        <taxon>Pseudomonadati</taxon>
        <taxon>Bacteroidota</taxon>
        <taxon>Sphingobacteriia</taxon>
        <taxon>Sphingobacteriales</taxon>
        <taxon>Sphingobacteriaceae</taxon>
        <taxon>Pedobacter</taxon>
    </lineage>
</organism>
<dbReference type="SUPFAM" id="SSF52833">
    <property type="entry name" value="Thioredoxin-like"/>
    <property type="match status" value="1"/>
</dbReference>
<dbReference type="EMBL" id="SSHJ02000005">
    <property type="protein sequence ID" value="MFN0255606.1"/>
    <property type="molecule type" value="Genomic_DNA"/>
</dbReference>
<dbReference type="InterPro" id="IPR006660">
    <property type="entry name" value="Arsenate_reductase-like"/>
</dbReference>
<dbReference type="PROSITE" id="PS51353">
    <property type="entry name" value="ARSC"/>
    <property type="match status" value="1"/>
</dbReference>
<reference evidence="3 4" key="1">
    <citation type="submission" date="2024-12" db="EMBL/GenBank/DDBJ databases">
        <authorList>
            <person name="Hu S."/>
        </authorList>
    </citation>
    <scope>NUCLEOTIDE SEQUENCE [LARGE SCALE GENOMIC DNA]</scope>
    <source>
        <strain evidence="3 4">THG-T11</strain>
    </source>
</reference>
<sequence>MKTMKLYGIPNCNTVKKAQDWLKNNGNEFEFHDFKKKGVTAEKLTEWFNTFGWEKVINKAGLTFKKLSKEEQANINSVDTVVAYLMENTSAIKRPIVEIDGKAVLLGFKEEEYQALLTK</sequence>
<protein>
    <submittedName>
        <fullName evidence="3">Spx/MgsR family RNA polymerase-binding regulatory protein</fullName>
    </submittedName>
</protein>
<dbReference type="Gene3D" id="3.40.30.10">
    <property type="entry name" value="Glutaredoxin"/>
    <property type="match status" value="1"/>
</dbReference>
<evidence type="ECO:0000256" key="2">
    <source>
        <dbReference type="PROSITE-ProRule" id="PRU01282"/>
    </source>
</evidence>
<comment type="caution">
    <text evidence="3">The sequence shown here is derived from an EMBL/GenBank/DDBJ whole genome shotgun (WGS) entry which is preliminary data.</text>
</comment>
<evidence type="ECO:0000313" key="4">
    <source>
        <dbReference type="Proteomes" id="UP001517247"/>
    </source>
</evidence>
<keyword evidence="4" id="KW-1185">Reference proteome</keyword>
<accession>A0ABW9J8U8</accession>
<gene>
    <name evidence="3" type="ORF">E6A44_008490</name>
</gene>
<proteinExistence type="inferred from homology"/>
<dbReference type="InterPro" id="IPR036249">
    <property type="entry name" value="Thioredoxin-like_sf"/>
</dbReference>
<name>A0ABW9J8U8_9SPHI</name>
<dbReference type="Pfam" id="PF03960">
    <property type="entry name" value="ArsC"/>
    <property type="match status" value="1"/>
</dbReference>
<dbReference type="NCBIfam" id="TIGR01617">
    <property type="entry name" value="arsC_related"/>
    <property type="match status" value="1"/>
</dbReference>
<dbReference type="Proteomes" id="UP001517247">
    <property type="component" value="Unassembled WGS sequence"/>
</dbReference>